<gene>
    <name evidence="8" type="primary">amrS</name>
    <name evidence="8" type="ORF">CSA56_11395</name>
</gene>
<dbReference type="InterPro" id="IPR034457">
    <property type="entry name" value="Organic_radical-activating"/>
</dbReference>
<keyword evidence="1" id="KW-0004">4Fe-4S</keyword>
<organism evidence="8 9">
    <name type="scientific">candidate division KSB3 bacterium</name>
    <dbReference type="NCBI Taxonomy" id="2044937"/>
    <lineage>
        <taxon>Bacteria</taxon>
        <taxon>candidate division KSB3</taxon>
    </lineage>
</organism>
<dbReference type="SFLD" id="SFLDG01101">
    <property type="entry name" value="Uncharacterised_Radical_SAM_Su"/>
    <property type="match status" value="1"/>
</dbReference>
<dbReference type="InterPro" id="IPR027596">
    <property type="entry name" value="AmmeMemoSam_rS"/>
</dbReference>
<dbReference type="GO" id="GO:0051539">
    <property type="term" value="F:4 iron, 4 sulfur cluster binding"/>
    <property type="evidence" value="ECO:0007669"/>
    <property type="project" value="UniProtKB-KW"/>
</dbReference>
<dbReference type="AlphaFoldDB" id="A0A2G6KCW4"/>
<dbReference type="PROSITE" id="PS51918">
    <property type="entry name" value="RADICAL_SAM"/>
    <property type="match status" value="1"/>
</dbReference>
<proteinExistence type="predicted"/>
<evidence type="ECO:0000259" key="7">
    <source>
        <dbReference type="PROSITE" id="PS51918"/>
    </source>
</evidence>
<dbReference type="Proteomes" id="UP000230821">
    <property type="component" value="Unassembled WGS sequence"/>
</dbReference>
<evidence type="ECO:0000256" key="4">
    <source>
        <dbReference type="ARBA" id="ARBA00023004"/>
    </source>
</evidence>
<keyword evidence="5 6" id="KW-0411">Iron-sulfur</keyword>
<dbReference type="SFLD" id="SFLDS00029">
    <property type="entry name" value="Radical_SAM"/>
    <property type="match status" value="1"/>
</dbReference>
<dbReference type="InterPro" id="IPR016431">
    <property type="entry name" value="Pyrv-formate_lyase-activ_prd"/>
</dbReference>
<protein>
    <submittedName>
        <fullName evidence="8">AmmeMemoRadiSam system radical SAM enzyme</fullName>
    </submittedName>
</protein>
<feature type="domain" description="Radical SAM core" evidence="7">
    <location>
        <begin position="67"/>
        <end position="291"/>
    </location>
</feature>
<sequence>MKEAMLCLQQKHGSVSCVLCSHRCTIPLGGKGICGVRENRDGTLYTLVYDKIIAAHIDPIEKKPLYHVLPGTTSFSIATVGCNFRCLHCQNHDIAHMPREHPFKTSVPGTSTTPQEIVNAAIRNHCDSIAYTYTEPTMYFELAYDTSRLAHEKGLKNVFVTNGYMTQEALETIAPDLDGANVDLKGFRDTKYHKVCGGRLEPVKETIQRMHGMGIWVEVTTLIIPTHNDSEMELREIAEFLADISPAIPWHISAFYPQYKMTHLPPTSAAIIYRAVDIGKEAGLRYVYSGNLRNERSADTWCPSCGKSLIRRSGFYVIENNLVNGTCPVCDTGLDGIFS</sequence>
<evidence type="ECO:0000256" key="3">
    <source>
        <dbReference type="ARBA" id="ARBA00022723"/>
    </source>
</evidence>
<dbReference type="PIRSF" id="PIRSF004869">
    <property type="entry name" value="PflX_prd"/>
    <property type="match status" value="1"/>
</dbReference>
<dbReference type="InterPro" id="IPR058240">
    <property type="entry name" value="rSAM_sf"/>
</dbReference>
<feature type="binding site" evidence="6">
    <location>
        <position position="82"/>
    </location>
    <ligand>
        <name>[4Fe-4S] cluster</name>
        <dbReference type="ChEBI" id="CHEBI:49883"/>
        <note>4Fe-4S-S-AdoMet</note>
    </ligand>
</feature>
<keyword evidence="3 6" id="KW-0479">Metal-binding</keyword>
<reference evidence="8 9" key="1">
    <citation type="submission" date="2017-10" db="EMBL/GenBank/DDBJ databases">
        <title>Novel microbial diversity and functional potential in the marine mammal oral microbiome.</title>
        <authorList>
            <person name="Dudek N.K."/>
            <person name="Sun C.L."/>
            <person name="Burstein D."/>
            <person name="Kantor R.S."/>
            <person name="Aliaga Goltsman D.S."/>
            <person name="Bik E.M."/>
            <person name="Thomas B.C."/>
            <person name="Banfield J.F."/>
            <person name="Relman D.A."/>
        </authorList>
    </citation>
    <scope>NUCLEOTIDE SEQUENCE [LARGE SCALE GENOMIC DNA]</scope>
    <source>
        <strain evidence="8">DOLJORAL78_47_16</strain>
    </source>
</reference>
<dbReference type="GO" id="GO:0003824">
    <property type="term" value="F:catalytic activity"/>
    <property type="evidence" value="ECO:0007669"/>
    <property type="project" value="InterPro"/>
</dbReference>
<feature type="binding site" evidence="6">
    <location>
        <position position="89"/>
    </location>
    <ligand>
        <name>[4Fe-4S] cluster</name>
        <dbReference type="ChEBI" id="CHEBI:49883"/>
        <note>4Fe-4S-S-AdoMet</note>
    </ligand>
</feature>
<feature type="binding site" evidence="6">
    <location>
        <position position="86"/>
    </location>
    <ligand>
        <name>[4Fe-4S] cluster</name>
        <dbReference type="ChEBI" id="CHEBI:49883"/>
        <note>4Fe-4S-S-AdoMet</note>
    </ligand>
</feature>
<dbReference type="EMBL" id="PDSK01000097">
    <property type="protein sequence ID" value="PIE33523.1"/>
    <property type="molecule type" value="Genomic_DNA"/>
</dbReference>
<dbReference type="GO" id="GO:0046872">
    <property type="term" value="F:metal ion binding"/>
    <property type="evidence" value="ECO:0007669"/>
    <property type="project" value="UniProtKB-KW"/>
</dbReference>
<dbReference type="InterPro" id="IPR013785">
    <property type="entry name" value="Aldolase_TIM"/>
</dbReference>
<dbReference type="InterPro" id="IPR007197">
    <property type="entry name" value="rSAM"/>
</dbReference>
<evidence type="ECO:0000256" key="6">
    <source>
        <dbReference type="PIRSR" id="PIRSR004869-50"/>
    </source>
</evidence>
<evidence type="ECO:0000256" key="5">
    <source>
        <dbReference type="ARBA" id="ARBA00023014"/>
    </source>
</evidence>
<dbReference type="SUPFAM" id="SSF102114">
    <property type="entry name" value="Radical SAM enzymes"/>
    <property type="match status" value="1"/>
</dbReference>
<evidence type="ECO:0000313" key="8">
    <source>
        <dbReference type="EMBL" id="PIE33523.1"/>
    </source>
</evidence>
<dbReference type="Pfam" id="PF04055">
    <property type="entry name" value="Radical_SAM"/>
    <property type="match status" value="1"/>
</dbReference>
<keyword evidence="4 6" id="KW-0408">Iron</keyword>
<comment type="cofactor">
    <cofactor evidence="6">
        <name>[4Fe-4S] cluster</name>
        <dbReference type="ChEBI" id="CHEBI:49883"/>
    </cofactor>
    <text evidence="6">Binds 1 [4Fe-4S] cluster. The cluster is coordinated with 3 cysteines and an exchangeable S-adenosyl-L-methionine.</text>
</comment>
<keyword evidence="2 6" id="KW-0949">S-adenosyl-L-methionine</keyword>
<dbReference type="Gene3D" id="3.20.20.70">
    <property type="entry name" value="Aldolase class I"/>
    <property type="match status" value="1"/>
</dbReference>
<accession>A0A2G6KCW4</accession>
<comment type="caution">
    <text evidence="8">The sequence shown here is derived from an EMBL/GenBank/DDBJ whole genome shotgun (WGS) entry which is preliminary data.</text>
</comment>
<dbReference type="NCBIfam" id="TIGR04337">
    <property type="entry name" value="AmmeMemoSam_rS"/>
    <property type="match status" value="1"/>
</dbReference>
<evidence type="ECO:0000256" key="2">
    <source>
        <dbReference type="ARBA" id="ARBA00022691"/>
    </source>
</evidence>
<dbReference type="PANTHER" id="PTHR30352:SF5">
    <property type="entry name" value="PYRUVATE FORMATE-LYASE 1-ACTIVATING ENZYME"/>
    <property type="match status" value="1"/>
</dbReference>
<evidence type="ECO:0000256" key="1">
    <source>
        <dbReference type="ARBA" id="ARBA00022485"/>
    </source>
</evidence>
<name>A0A2G6KCW4_9BACT</name>
<evidence type="ECO:0000313" key="9">
    <source>
        <dbReference type="Proteomes" id="UP000230821"/>
    </source>
</evidence>
<dbReference type="CDD" id="cd01335">
    <property type="entry name" value="Radical_SAM"/>
    <property type="match status" value="1"/>
</dbReference>
<dbReference type="PANTHER" id="PTHR30352">
    <property type="entry name" value="PYRUVATE FORMATE-LYASE-ACTIVATING ENZYME"/>
    <property type="match status" value="1"/>
</dbReference>